<evidence type="ECO:0000256" key="3">
    <source>
        <dbReference type="ARBA" id="ARBA00023125"/>
    </source>
</evidence>
<dbReference type="InterPro" id="IPR047057">
    <property type="entry name" value="MerR_fam"/>
</dbReference>
<dbReference type="PANTHER" id="PTHR30204">
    <property type="entry name" value="REDOX-CYCLING DRUG-SENSING TRANSCRIPTIONAL ACTIVATOR SOXR"/>
    <property type="match status" value="1"/>
</dbReference>
<keyword evidence="4" id="KW-0804">Transcription</keyword>
<accession>A0ABV5AUA3</accession>
<dbReference type="Pfam" id="PF13411">
    <property type="entry name" value="MerR_1"/>
    <property type="match status" value="1"/>
</dbReference>
<keyword evidence="8" id="KW-1185">Reference proteome</keyword>
<keyword evidence="2" id="KW-0805">Transcription regulation</keyword>
<dbReference type="InterPro" id="IPR009061">
    <property type="entry name" value="DNA-bd_dom_put_sf"/>
</dbReference>
<evidence type="ECO:0000313" key="7">
    <source>
        <dbReference type="EMBL" id="MFB5267778.1"/>
    </source>
</evidence>
<dbReference type="SMART" id="SM00422">
    <property type="entry name" value="HTH_MERR"/>
    <property type="match status" value="1"/>
</dbReference>
<evidence type="ECO:0000256" key="4">
    <source>
        <dbReference type="ARBA" id="ARBA00023163"/>
    </source>
</evidence>
<evidence type="ECO:0000256" key="1">
    <source>
        <dbReference type="ARBA" id="ARBA00022491"/>
    </source>
</evidence>
<dbReference type="SUPFAM" id="SSF46955">
    <property type="entry name" value="Putative DNA-binding domain"/>
    <property type="match status" value="1"/>
</dbReference>
<evidence type="ECO:0000313" key="8">
    <source>
        <dbReference type="Proteomes" id="UP001580346"/>
    </source>
</evidence>
<protein>
    <submittedName>
        <fullName evidence="7">MerR family transcriptional regulator</fullName>
    </submittedName>
</protein>
<evidence type="ECO:0000256" key="5">
    <source>
        <dbReference type="SAM" id="Coils"/>
    </source>
</evidence>
<reference evidence="7 8" key="1">
    <citation type="submission" date="2024-09" db="EMBL/GenBank/DDBJ databases">
        <title>Paenibacillus zeirhizospherea sp. nov., isolated from surface of the maize (Zea mays) roots in a horticulture field, Hungary.</title>
        <authorList>
            <person name="Marton D."/>
            <person name="Farkas M."/>
            <person name="Bedics A."/>
            <person name="Toth E."/>
            <person name="Tancsics A."/>
            <person name="Boka K."/>
            <person name="Maroti G."/>
            <person name="Kriszt B."/>
            <person name="Cserhati M."/>
        </authorList>
    </citation>
    <scope>NUCLEOTIDE SEQUENCE [LARGE SCALE GENOMIC DNA]</scope>
    <source>
        <strain evidence="7 8">KCTC 33519</strain>
    </source>
</reference>
<keyword evidence="5" id="KW-0175">Coiled coil</keyword>
<feature type="domain" description="HTH merR-type" evidence="6">
    <location>
        <begin position="1"/>
        <end position="70"/>
    </location>
</feature>
<dbReference type="RefSeq" id="WP_375355781.1">
    <property type="nucleotide sequence ID" value="NZ_JBHHMI010000010.1"/>
</dbReference>
<dbReference type="Gene3D" id="1.10.1660.10">
    <property type="match status" value="1"/>
</dbReference>
<evidence type="ECO:0000256" key="2">
    <source>
        <dbReference type="ARBA" id="ARBA00023015"/>
    </source>
</evidence>
<keyword evidence="3" id="KW-0238">DNA-binding</keyword>
<dbReference type="Proteomes" id="UP001580346">
    <property type="component" value="Unassembled WGS sequence"/>
</dbReference>
<feature type="coiled-coil region" evidence="5">
    <location>
        <begin position="79"/>
        <end position="109"/>
    </location>
</feature>
<sequence length="158" mass="18469">MYTVKEVAQMLDLSEHAVRFYTDKGLIPSIQRDQNNNRLFNEESVNWLIGVKILKQCGMSIEDIKTYADLSLKGDSTIQERYEIILRQKERALLQLQEAKNTVDYLEAKTNYYLNIIEGVITDSSNPTKWPLKYEVHEVWDSIRKTSIDVHSQKTDRV</sequence>
<organism evidence="7 8">
    <name type="scientific">Paenibacillus enshidis</name>
    <dbReference type="NCBI Taxonomy" id="1458439"/>
    <lineage>
        <taxon>Bacteria</taxon>
        <taxon>Bacillati</taxon>
        <taxon>Bacillota</taxon>
        <taxon>Bacilli</taxon>
        <taxon>Bacillales</taxon>
        <taxon>Paenibacillaceae</taxon>
        <taxon>Paenibacillus</taxon>
    </lineage>
</organism>
<gene>
    <name evidence="7" type="ORF">ACE41H_13440</name>
</gene>
<dbReference type="PANTHER" id="PTHR30204:SF69">
    <property type="entry name" value="MERR-FAMILY TRANSCRIPTIONAL REGULATOR"/>
    <property type="match status" value="1"/>
</dbReference>
<dbReference type="CDD" id="cd01109">
    <property type="entry name" value="HTH_YyaN"/>
    <property type="match status" value="1"/>
</dbReference>
<proteinExistence type="predicted"/>
<evidence type="ECO:0000259" key="6">
    <source>
        <dbReference type="PROSITE" id="PS50937"/>
    </source>
</evidence>
<dbReference type="EMBL" id="JBHHMI010000010">
    <property type="protein sequence ID" value="MFB5267778.1"/>
    <property type="molecule type" value="Genomic_DNA"/>
</dbReference>
<comment type="caution">
    <text evidence="7">The sequence shown here is derived from an EMBL/GenBank/DDBJ whole genome shotgun (WGS) entry which is preliminary data.</text>
</comment>
<dbReference type="PROSITE" id="PS50937">
    <property type="entry name" value="HTH_MERR_2"/>
    <property type="match status" value="1"/>
</dbReference>
<keyword evidence="1" id="KW-0678">Repressor</keyword>
<dbReference type="InterPro" id="IPR000551">
    <property type="entry name" value="MerR-type_HTH_dom"/>
</dbReference>
<name>A0ABV5AUA3_9BACL</name>